<proteinExistence type="predicted"/>
<protein>
    <submittedName>
        <fullName evidence="4">Flavodoxin-like fold domain protein, putative NAD(P)H (Quinone) dehydrogenase/reductase</fullName>
    </submittedName>
</protein>
<dbReference type="GO" id="GO:0010181">
    <property type="term" value="F:FMN binding"/>
    <property type="evidence" value="ECO:0007669"/>
    <property type="project" value="TreeGrafter"/>
</dbReference>
<dbReference type="PANTHER" id="PTHR47307:SF1">
    <property type="entry name" value="GLUTATHIONE-REGULATED POTASSIUM-EFFLUX SYSTEM ANCILLARY PROTEIN KEFG"/>
    <property type="match status" value="1"/>
</dbReference>
<dbReference type="PATRIC" id="fig|1244531.5.peg.1864"/>
<feature type="signal peptide" evidence="2">
    <location>
        <begin position="1"/>
        <end position="21"/>
    </location>
</feature>
<dbReference type="Gene3D" id="3.40.50.360">
    <property type="match status" value="1"/>
</dbReference>
<organism evidence="4 5">
    <name type="scientific">Campylobacter iguaniorum</name>
    <dbReference type="NCBI Taxonomy" id="1244531"/>
    <lineage>
        <taxon>Bacteria</taxon>
        <taxon>Pseudomonadati</taxon>
        <taxon>Campylobacterota</taxon>
        <taxon>Epsilonproteobacteria</taxon>
        <taxon>Campylobacterales</taxon>
        <taxon>Campylobacteraceae</taxon>
        <taxon>Campylobacter</taxon>
    </lineage>
</organism>
<keyword evidence="2" id="KW-0732">Signal</keyword>
<dbReference type="InterPro" id="IPR029039">
    <property type="entry name" value="Flavoprotein-like_sf"/>
</dbReference>
<evidence type="ECO:0000259" key="3">
    <source>
        <dbReference type="Pfam" id="PF02525"/>
    </source>
</evidence>
<dbReference type="STRING" id="1244531.CIG2463D_1860"/>
<gene>
    <name evidence="4" type="ORF">CIG1485E_1662</name>
</gene>
<name>A0A076FC06_9BACT</name>
<dbReference type="KEGG" id="caj:CIG1485E_1662"/>
<feature type="chain" id="PRO_5009743400" evidence="2">
    <location>
        <begin position="22"/>
        <end position="219"/>
    </location>
</feature>
<keyword evidence="1" id="KW-0560">Oxidoreductase</keyword>
<dbReference type="AlphaFoldDB" id="A0A076FC06"/>
<evidence type="ECO:0000313" key="4">
    <source>
        <dbReference type="EMBL" id="AII15476.1"/>
    </source>
</evidence>
<dbReference type="RefSeq" id="WP_197408317.1">
    <property type="nucleotide sequence ID" value="NZ_CP009043.1"/>
</dbReference>
<evidence type="ECO:0000256" key="1">
    <source>
        <dbReference type="ARBA" id="ARBA00023002"/>
    </source>
</evidence>
<dbReference type="SUPFAM" id="SSF52218">
    <property type="entry name" value="Flavoproteins"/>
    <property type="match status" value="1"/>
</dbReference>
<dbReference type="HOGENOM" id="CLU_058643_0_2_7"/>
<dbReference type="InterPro" id="IPR003680">
    <property type="entry name" value="Flavodoxin_fold"/>
</dbReference>
<evidence type="ECO:0000256" key="2">
    <source>
        <dbReference type="SAM" id="SignalP"/>
    </source>
</evidence>
<dbReference type="Proteomes" id="UP000028486">
    <property type="component" value="Chromosome"/>
</dbReference>
<sequence>MKKTAALGALISFGGINSLFANQKDVSMQDKILIISGHTNLQNDSVANKNIIANLKELLPSSTVLDLGSMDYKFDVKRDQQLLLDHDIIVMQFPLFWYSWPSSMQKWVEDVFTHGFSHGSSGNKLKGKKILFSLTTGAGEEAYNKNGFMKHEISEFLYPMDAVANLAQMQNLGFICTYGVSYSMRSSKKSEIQNKAKEHAKRVAEALQGSKFRQNSSQI</sequence>
<evidence type="ECO:0000313" key="5">
    <source>
        <dbReference type="Proteomes" id="UP000028486"/>
    </source>
</evidence>
<dbReference type="PANTHER" id="PTHR47307">
    <property type="entry name" value="GLUTATHIONE-REGULATED POTASSIUM-EFFLUX SYSTEM ANCILLARY PROTEIN KEFG"/>
    <property type="match status" value="1"/>
</dbReference>
<dbReference type="EMBL" id="CP009043">
    <property type="protein sequence ID" value="AII15476.1"/>
    <property type="molecule type" value="Genomic_DNA"/>
</dbReference>
<keyword evidence="5" id="KW-1185">Reference proteome</keyword>
<accession>A0A076FC06</accession>
<reference evidence="5" key="1">
    <citation type="journal article" date="2014" name="Genome Announc.">
        <title>Complete Genome Sequence of Campylobacter iguaniorum Strain 1485ET, Isolated from a Bearded Dragon (Pogona vitticeps).</title>
        <authorList>
            <person name="Gilbert M.J."/>
            <person name="Miller W.G."/>
            <person name="Yee E."/>
            <person name="Kik M."/>
            <person name="Wagenaar J.A."/>
            <person name="Duim B."/>
        </authorList>
    </citation>
    <scope>NUCLEOTIDE SEQUENCE [LARGE SCALE GENOMIC DNA]</scope>
    <source>
        <strain evidence="5">1485E</strain>
    </source>
</reference>
<feature type="domain" description="Flavodoxin-like fold" evidence="3">
    <location>
        <begin position="31"/>
        <end position="201"/>
    </location>
</feature>
<dbReference type="Pfam" id="PF02525">
    <property type="entry name" value="Flavodoxin_2"/>
    <property type="match status" value="1"/>
</dbReference>
<dbReference type="GO" id="GO:0009055">
    <property type="term" value="F:electron transfer activity"/>
    <property type="evidence" value="ECO:0007669"/>
    <property type="project" value="TreeGrafter"/>
</dbReference>
<dbReference type="GO" id="GO:0003955">
    <property type="term" value="F:NAD(P)H dehydrogenase (quinone) activity"/>
    <property type="evidence" value="ECO:0007669"/>
    <property type="project" value="TreeGrafter"/>
</dbReference>
<dbReference type="eggNOG" id="COG2249">
    <property type="taxonomic scope" value="Bacteria"/>
</dbReference>
<dbReference type="InterPro" id="IPR046980">
    <property type="entry name" value="KefG/KefF"/>
</dbReference>